<gene>
    <name evidence="2" type="ORF">A2908_01250</name>
</gene>
<protein>
    <recommendedName>
        <fullName evidence="1">Transcription factor zinc-finger domain-containing protein</fullName>
    </recommendedName>
</protein>
<accession>A0A1G2IHY6</accession>
<sequence>MNCPNNHQEPMQKALFHDVEVDYCPECLGVWFDKDELRYAKDDKDKQLNWVDFDIWRDKGRFEVLKINKRCPVCQVPFIEIHYDDAKVKIDFCKHCQGVWLDRGEFKQIIIYLTRKADYEILHHYTKNMIVQLWEVFAGPQKFREELEDFLMVLKLLNYKFVVQHPHINSLIEELPK</sequence>
<dbReference type="Proteomes" id="UP000176774">
    <property type="component" value="Unassembled WGS sequence"/>
</dbReference>
<evidence type="ECO:0000259" key="1">
    <source>
        <dbReference type="Pfam" id="PF13453"/>
    </source>
</evidence>
<feature type="domain" description="Transcription factor zinc-finger" evidence="1">
    <location>
        <begin position="70"/>
        <end position="110"/>
    </location>
</feature>
<reference evidence="2 3" key="1">
    <citation type="journal article" date="2016" name="Nat. Commun.">
        <title>Thousands of microbial genomes shed light on interconnected biogeochemical processes in an aquifer system.</title>
        <authorList>
            <person name="Anantharaman K."/>
            <person name="Brown C.T."/>
            <person name="Hug L.A."/>
            <person name="Sharon I."/>
            <person name="Castelle C.J."/>
            <person name="Probst A.J."/>
            <person name="Thomas B.C."/>
            <person name="Singh A."/>
            <person name="Wilkins M.J."/>
            <person name="Karaoz U."/>
            <person name="Brodie E.L."/>
            <person name="Williams K.H."/>
            <person name="Hubbard S.S."/>
            <person name="Banfield J.F."/>
        </authorList>
    </citation>
    <scope>NUCLEOTIDE SEQUENCE [LARGE SCALE GENOMIC DNA]</scope>
</reference>
<dbReference type="STRING" id="1802214.A2908_01250"/>
<dbReference type="Pfam" id="PF13453">
    <property type="entry name" value="Zn_ribbon_TFIIB"/>
    <property type="match status" value="2"/>
</dbReference>
<dbReference type="EMBL" id="MHPA01000006">
    <property type="protein sequence ID" value="OGZ73818.1"/>
    <property type="molecule type" value="Genomic_DNA"/>
</dbReference>
<organism evidence="2 3">
    <name type="scientific">Candidatus Staskawiczbacteria bacterium RIFCSPLOWO2_01_FULL_38_12b</name>
    <dbReference type="NCBI Taxonomy" id="1802214"/>
    <lineage>
        <taxon>Bacteria</taxon>
        <taxon>Candidatus Staskawicziibacteriota</taxon>
    </lineage>
</organism>
<dbReference type="AlphaFoldDB" id="A0A1G2IHY6"/>
<name>A0A1G2IHY6_9BACT</name>
<evidence type="ECO:0000313" key="2">
    <source>
        <dbReference type="EMBL" id="OGZ73818.1"/>
    </source>
</evidence>
<evidence type="ECO:0000313" key="3">
    <source>
        <dbReference type="Proteomes" id="UP000176774"/>
    </source>
</evidence>
<proteinExistence type="predicted"/>
<comment type="caution">
    <text evidence="2">The sequence shown here is derived from an EMBL/GenBank/DDBJ whole genome shotgun (WGS) entry which is preliminary data.</text>
</comment>
<feature type="domain" description="Transcription factor zinc-finger" evidence="1">
    <location>
        <begin position="2"/>
        <end position="39"/>
    </location>
</feature>
<dbReference type="InterPro" id="IPR027392">
    <property type="entry name" value="TF_Znf"/>
</dbReference>